<dbReference type="PANTHER" id="PTHR13832:SF792">
    <property type="entry name" value="GM14286P"/>
    <property type="match status" value="1"/>
</dbReference>
<dbReference type="Proteomes" id="UP000007431">
    <property type="component" value="Unassembled WGS sequence"/>
</dbReference>
<feature type="domain" description="PPM-type phosphatase" evidence="1">
    <location>
        <begin position="52"/>
        <end position="418"/>
    </location>
</feature>
<keyword evidence="3" id="KW-1185">Reference proteome</keyword>
<dbReference type="SUPFAM" id="SSF81606">
    <property type="entry name" value="PP2C-like"/>
    <property type="match status" value="1"/>
</dbReference>
<gene>
    <name evidence="2" type="ORF">SCHCODRAFT_50151</name>
</gene>
<dbReference type="PROSITE" id="PS51746">
    <property type="entry name" value="PPM_2"/>
    <property type="match status" value="1"/>
</dbReference>
<proteinExistence type="predicted"/>
<dbReference type="KEGG" id="scm:SCHCO_02484983"/>
<dbReference type="OMA" id="AWIDDTA"/>
<dbReference type="InterPro" id="IPR036457">
    <property type="entry name" value="PPM-type-like_dom_sf"/>
</dbReference>
<dbReference type="SMART" id="SM00332">
    <property type="entry name" value="PP2Cc"/>
    <property type="match status" value="1"/>
</dbReference>
<dbReference type="Gene3D" id="3.60.40.10">
    <property type="entry name" value="PPM-type phosphatase domain"/>
    <property type="match status" value="1"/>
</dbReference>
<dbReference type="GO" id="GO:0004722">
    <property type="term" value="F:protein serine/threonine phosphatase activity"/>
    <property type="evidence" value="ECO:0007669"/>
    <property type="project" value="InterPro"/>
</dbReference>
<dbReference type="STRING" id="578458.D8PU38"/>
<protein>
    <recommendedName>
        <fullName evidence="1">PPM-type phosphatase domain-containing protein</fullName>
    </recommendedName>
</protein>
<dbReference type="OrthoDB" id="420076at2759"/>
<name>D8PU38_SCHCM</name>
<dbReference type="PANTHER" id="PTHR13832">
    <property type="entry name" value="PROTEIN PHOSPHATASE 2C"/>
    <property type="match status" value="1"/>
</dbReference>
<sequence length="418" mass="46853">MLAYAEDVPGNRIGPDDAPWPLPYQLLEEKDIWNELRQLAKPQSATLESAGGLRADSVNFQPAPSARTQDRYAVKQLLVHGRTWTLTGVFDGHLGDATVDHVAHHLPIIVQEFLEEAHATNPARLDDPAFICDLFSRSIVAFDDAIAHDVLDIFGGIEGLDHYDDATIRAIINDQHEGGERYRKTLLCMYGSTALVSLVDPNHENLWVANLGDCTATILYKSENNQWVVERLTAEHNGYNDAELERIRREHPDEPDCVIDRRILGALAPTRCLGDVPFKQPPVFSRRILYNLAPGFQNRGPWEAFLQRNRTPPYITAQPDVVHRQLDSRARFLVLTSDGFTDLCGEQGIEPVLRRWAADVEDGRRTLPPDAPRVAENLALRLLRQAIGGEDRGSVSRVLTLDIDGAWIDDTSIVVLRF</sequence>
<evidence type="ECO:0000259" key="1">
    <source>
        <dbReference type="PROSITE" id="PS51746"/>
    </source>
</evidence>
<reference evidence="2 3" key="1">
    <citation type="journal article" date="2010" name="Nat. Biotechnol.">
        <title>Genome sequence of the model mushroom Schizophyllum commune.</title>
        <authorList>
            <person name="Ohm R.A."/>
            <person name="de Jong J.F."/>
            <person name="Lugones L.G."/>
            <person name="Aerts A."/>
            <person name="Kothe E."/>
            <person name="Stajich J.E."/>
            <person name="de Vries R.P."/>
            <person name="Record E."/>
            <person name="Levasseur A."/>
            <person name="Baker S.E."/>
            <person name="Bartholomew K.A."/>
            <person name="Coutinho P.M."/>
            <person name="Erdmann S."/>
            <person name="Fowler T.J."/>
            <person name="Gathman A.C."/>
            <person name="Lombard V."/>
            <person name="Henrissat B."/>
            <person name="Knabe N."/>
            <person name="Kuees U."/>
            <person name="Lilly W.W."/>
            <person name="Lindquist E."/>
            <person name="Lucas S."/>
            <person name="Magnuson J.K."/>
            <person name="Piumi F."/>
            <person name="Raudaskoski M."/>
            <person name="Salamov A."/>
            <person name="Schmutz J."/>
            <person name="Schwarze F.W.M.R."/>
            <person name="vanKuyk P.A."/>
            <person name="Horton J.S."/>
            <person name="Grigoriev I.V."/>
            <person name="Woesten H.A.B."/>
        </authorList>
    </citation>
    <scope>NUCLEOTIDE SEQUENCE [LARGE SCALE GENOMIC DNA]</scope>
    <source>
        <strain evidence="3">H4-8 / FGSC 9210</strain>
    </source>
</reference>
<dbReference type="VEuPathDB" id="FungiDB:SCHCODRAFT_02484983"/>
<dbReference type="eggNOG" id="KOG0700">
    <property type="taxonomic scope" value="Eukaryota"/>
</dbReference>
<dbReference type="InterPro" id="IPR001932">
    <property type="entry name" value="PPM-type_phosphatase-like_dom"/>
</dbReference>
<organism evidence="3">
    <name type="scientific">Schizophyllum commune (strain H4-8 / FGSC 9210)</name>
    <name type="common">Split gill fungus</name>
    <dbReference type="NCBI Taxonomy" id="578458"/>
    <lineage>
        <taxon>Eukaryota</taxon>
        <taxon>Fungi</taxon>
        <taxon>Dikarya</taxon>
        <taxon>Basidiomycota</taxon>
        <taxon>Agaricomycotina</taxon>
        <taxon>Agaricomycetes</taxon>
        <taxon>Agaricomycetidae</taxon>
        <taxon>Agaricales</taxon>
        <taxon>Schizophyllaceae</taxon>
        <taxon>Schizophyllum</taxon>
    </lineage>
</organism>
<evidence type="ECO:0000313" key="2">
    <source>
        <dbReference type="EMBL" id="EFJ01380.1"/>
    </source>
</evidence>
<dbReference type="CDD" id="cd00143">
    <property type="entry name" value="PP2Cc"/>
    <property type="match status" value="1"/>
</dbReference>
<dbReference type="AlphaFoldDB" id="D8PU38"/>
<dbReference type="RefSeq" id="XP_003036282.1">
    <property type="nucleotide sequence ID" value="XM_003036236.1"/>
</dbReference>
<dbReference type="InParanoid" id="D8PU38"/>
<evidence type="ECO:0000313" key="3">
    <source>
        <dbReference type="Proteomes" id="UP000007431"/>
    </source>
</evidence>
<accession>D8PU38</accession>
<dbReference type="EMBL" id="GL377303">
    <property type="protein sequence ID" value="EFJ01380.1"/>
    <property type="molecule type" value="Genomic_DNA"/>
</dbReference>
<dbReference type="Pfam" id="PF00481">
    <property type="entry name" value="PP2C"/>
    <property type="match status" value="1"/>
</dbReference>
<dbReference type="InterPro" id="IPR015655">
    <property type="entry name" value="PP2C"/>
</dbReference>
<dbReference type="GeneID" id="9594811"/>
<dbReference type="HOGENOM" id="CLU_020130_0_0_1"/>